<dbReference type="Gene3D" id="3.30.457.10">
    <property type="entry name" value="Copper amine oxidase-like, N-terminal domain"/>
    <property type="match status" value="1"/>
</dbReference>
<keyword evidence="1" id="KW-0732">Signal</keyword>
<dbReference type="EMBL" id="JBHLVF010000034">
    <property type="protein sequence ID" value="MFC0393492.1"/>
    <property type="molecule type" value="Genomic_DNA"/>
</dbReference>
<organism evidence="3 4">
    <name type="scientific">Paenibacillus mendelii</name>
    <dbReference type="NCBI Taxonomy" id="206163"/>
    <lineage>
        <taxon>Bacteria</taxon>
        <taxon>Bacillati</taxon>
        <taxon>Bacillota</taxon>
        <taxon>Bacilli</taxon>
        <taxon>Bacillales</taxon>
        <taxon>Paenibacillaceae</taxon>
        <taxon>Paenibacillus</taxon>
    </lineage>
</organism>
<feature type="chain" id="PRO_5047420088" evidence="1">
    <location>
        <begin position="28"/>
        <end position="541"/>
    </location>
</feature>
<keyword evidence="4" id="KW-1185">Reference proteome</keyword>
<dbReference type="InterPro" id="IPR036582">
    <property type="entry name" value="Mao_N_sf"/>
</dbReference>
<dbReference type="Proteomes" id="UP001589818">
    <property type="component" value="Unassembled WGS sequence"/>
</dbReference>
<dbReference type="Pfam" id="PF07833">
    <property type="entry name" value="Cu_amine_oxidN1"/>
    <property type="match status" value="1"/>
</dbReference>
<feature type="signal peptide" evidence="1">
    <location>
        <begin position="1"/>
        <end position="27"/>
    </location>
</feature>
<protein>
    <submittedName>
        <fullName evidence="3">Copper amine oxidase N-terminal domain-containing protein</fullName>
    </submittedName>
</protein>
<evidence type="ECO:0000256" key="1">
    <source>
        <dbReference type="SAM" id="SignalP"/>
    </source>
</evidence>
<dbReference type="RefSeq" id="WP_204821737.1">
    <property type="nucleotide sequence ID" value="NZ_JANHOF010000008.1"/>
</dbReference>
<dbReference type="InterPro" id="IPR012854">
    <property type="entry name" value="Cu_amine_oxidase-like_N"/>
</dbReference>
<reference evidence="3 4" key="1">
    <citation type="submission" date="2024-09" db="EMBL/GenBank/DDBJ databases">
        <authorList>
            <person name="Sun Q."/>
            <person name="Mori K."/>
        </authorList>
    </citation>
    <scope>NUCLEOTIDE SEQUENCE [LARGE SCALE GENOMIC DNA]</scope>
    <source>
        <strain evidence="3 4">CCM 4839</strain>
    </source>
</reference>
<name>A0ABV6JC77_9BACL</name>
<evidence type="ECO:0000259" key="2">
    <source>
        <dbReference type="Pfam" id="PF07833"/>
    </source>
</evidence>
<sequence length="541" mass="59456">MKQRLSTACLMLTLILAMLSVPMTVSASVPANNEIKVYLDGKQLKFDVPPISDNGRTLVPMRAVFEALNAKVTWNDATGTITGKLNDTTVTVQLDNPIAQINNANITMDVPARIIQGRALVPLRFVSESFNNTIAWNSSTRSIEIYSSQALSVLYTTAVDNKDTSDYWYGNWSSPAERYMYADNDRIHILHFNEGKLAVSDYDKTTYRHLGKTNIPMELPLFGGFHASLDGYYYVVYGQTNMEESNTKSVFAIVKYDQAWKKIGQADIKDVHVTVPFDASNLNMDSQDGKLIVHTARERYLSDDGLHHQSNISFLIQTSDMSILAKGGQWPANHVSHSFAGYVGFDGSRIVYADHGDAYPRSIVLQTEDAGEITSEIDILTFPGRIGDNYTGAHLTGLEVTESNYLVVGSSVSLTQSYGTSSAKNLFISAVPKTATDSKAVKTAWITDYAPSSKSMVRESHISKISKDKYALLWKVETEGVEEGTLFYAIVSGDGSFLKAPVALKGVPSPGNMAPLVQGDTLTWYALEGKQMGIYTLDTAQ</sequence>
<evidence type="ECO:0000313" key="3">
    <source>
        <dbReference type="EMBL" id="MFC0393492.1"/>
    </source>
</evidence>
<comment type="caution">
    <text evidence="3">The sequence shown here is derived from an EMBL/GenBank/DDBJ whole genome shotgun (WGS) entry which is preliminary data.</text>
</comment>
<dbReference type="SUPFAM" id="SSF55383">
    <property type="entry name" value="Copper amine oxidase, domain N"/>
    <property type="match status" value="1"/>
</dbReference>
<proteinExistence type="predicted"/>
<feature type="domain" description="Copper amine oxidase-like N-terminal" evidence="2">
    <location>
        <begin position="39"/>
        <end position="145"/>
    </location>
</feature>
<gene>
    <name evidence="3" type="ORF">ACFFJ8_19235</name>
</gene>
<evidence type="ECO:0000313" key="4">
    <source>
        <dbReference type="Proteomes" id="UP001589818"/>
    </source>
</evidence>
<accession>A0ABV6JC77</accession>